<dbReference type="AlphaFoldDB" id="A0AAE6ESU1"/>
<name>A0AAE6ESU1_BACFG</name>
<gene>
    <name evidence="2" type="ORF">EC80_008170</name>
</gene>
<dbReference type="GO" id="GO:0009100">
    <property type="term" value="P:glycoprotein metabolic process"/>
    <property type="evidence" value="ECO:0007669"/>
    <property type="project" value="UniProtKB-ARBA"/>
</dbReference>
<dbReference type="PANTHER" id="PTHR43404">
    <property type="entry name" value="LIPOPOLYSACCHARIDE CHOLINEPHOSPHOTRANSFERASE LICD"/>
    <property type="match status" value="1"/>
</dbReference>
<reference evidence="2 3" key="1">
    <citation type="submission" date="2019-03" db="EMBL/GenBank/DDBJ databases">
        <title>Complete genome assembly of MDR B. fragilis.</title>
        <authorList>
            <person name="Sydenham T.V."/>
            <person name="Hasman H."/>
            <person name="Justesen U.S."/>
        </authorList>
    </citation>
    <scope>NUCLEOTIDE SEQUENCE [LARGE SCALE GENOMIC DNA]</scope>
    <source>
        <strain evidence="2 3">DCMSKEJBY0001B</strain>
    </source>
</reference>
<dbReference type="InterPro" id="IPR052942">
    <property type="entry name" value="LPS_cholinephosphotransferase"/>
</dbReference>
<evidence type="ECO:0000259" key="1">
    <source>
        <dbReference type="Pfam" id="PF04991"/>
    </source>
</evidence>
<evidence type="ECO:0000313" key="2">
    <source>
        <dbReference type="EMBL" id="QCQ44820.1"/>
    </source>
</evidence>
<dbReference type="PANTHER" id="PTHR43404:SF2">
    <property type="entry name" value="LIPOPOLYSACCHARIDE CHOLINEPHOSPHOTRANSFERASE LICD"/>
    <property type="match status" value="1"/>
</dbReference>
<sequence length="290" mass="34117">MNEGLTKEYRVKLLETFAAFDRFCKANGIKYYAAYGTLIGAVRHKGLIPWDDDIDVYMLREDYDKFCSLKGKVMDHYDIMDINDDGYWLLSLAKFVDTNTTLWEFKNRPLILGVYIDVFPLDECNMEQVITLKNRYDKYSLLVAQSMMRYSLGDILHSLFRLKLKCLLLQISCVFYKRHKYAYYKQKYLSCVEDIKKSKGNFLVSYDGPYGMGEVLDKKLFSESVLVPFESMSIEVPIGYEECLKSIYGDYMKLPPKEKRISHHSRYYLNLNHRLSFSEISREISLRGKI</sequence>
<proteinExistence type="predicted"/>
<dbReference type="Proteomes" id="UP000036847">
    <property type="component" value="Chromosome"/>
</dbReference>
<feature type="domain" description="LicD/FKTN/FKRP nucleotidyltransferase" evidence="1">
    <location>
        <begin position="24"/>
        <end position="249"/>
    </location>
</feature>
<dbReference type="Pfam" id="PF04991">
    <property type="entry name" value="LicD"/>
    <property type="match status" value="1"/>
</dbReference>
<dbReference type="InterPro" id="IPR007074">
    <property type="entry name" value="LicD/FKTN/FKRP_NTP_transf"/>
</dbReference>
<evidence type="ECO:0000313" key="3">
    <source>
        <dbReference type="Proteomes" id="UP000036847"/>
    </source>
</evidence>
<dbReference type="EMBL" id="CP036546">
    <property type="protein sequence ID" value="QCQ44820.1"/>
    <property type="molecule type" value="Genomic_DNA"/>
</dbReference>
<organism evidence="2 3">
    <name type="scientific">Bacteroides fragilis</name>
    <dbReference type="NCBI Taxonomy" id="817"/>
    <lineage>
        <taxon>Bacteria</taxon>
        <taxon>Pseudomonadati</taxon>
        <taxon>Bacteroidota</taxon>
        <taxon>Bacteroidia</taxon>
        <taxon>Bacteroidales</taxon>
        <taxon>Bacteroidaceae</taxon>
        <taxon>Bacteroides</taxon>
    </lineage>
</organism>
<protein>
    <submittedName>
        <fullName evidence="2">LicD family protein</fullName>
    </submittedName>
</protein>
<accession>A0AAE6ESU1</accession>
<dbReference type="RefSeq" id="WP_049129554.1">
    <property type="nucleotide sequence ID" value="NZ_CP036546.1"/>
</dbReference>